<dbReference type="NCBIfam" id="TIGR00762">
    <property type="entry name" value="DegV"/>
    <property type="match status" value="1"/>
</dbReference>
<comment type="caution">
    <text evidence="2">The sequence shown here is derived from an EMBL/GenBank/DDBJ whole genome shotgun (WGS) entry which is preliminary data.</text>
</comment>
<protein>
    <submittedName>
        <fullName evidence="2">DegV family protein</fullName>
    </submittedName>
</protein>
<dbReference type="Proteomes" id="UP001597110">
    <property type="component" value="Unassembled WGS sequence"/>
</dbReference>
<accession>A0ABW2Y893</accession>
<dbReference type="Pfam" id="PF02645">
    <property type="entry name" value="DegV"/>
    <property type="match status" value="1"/>
</dbReference>
<dbReference type="InterPro" id="IPR050270">
    <property type="entry name" value="DegV_domain_contain"/>
</dbReference>
<gene>
    <name evidence="2" type="ORF">ACFQ0E_04085</name>
</gene>
<dbReference type="Gene3D" id="3.40.50.10170">
    <property type="match status" value="1"/>
</dbReference>
<evidence type="ECO:0000256" key="1">
    <source>
        <dbReference type="ARBA" id="ARBA00023121"/>
    </source>
</evidence>
<dbReference type="PANTHER" id="PTHR33434:SF2">
    <property type="entry name" value="FATTY ACID-BINDING PROTEIN TM_1468"/>
    <property type="match status" value="1"/>
</dbReference>
<keyword evidence="1" id="KW-0446">Lipid-binding</keyword>
<dbReference type="InterPro" id="IPR043168">
    <property type="entry name" value="DegV_C"/>
</dbReference>
<evidence type="ECO:0000313" key="2">
    <source>
        <dbReference type="EMBL" id="MFD0724772.1"/>
    </source>
</evidence>
<dbReference type="SUPFAM" id="SSF82549">
    <property type="entry name" value="DAK1/DegV-like"/>
    <property type="match status" value="1"/>
</dbReference>
<dbReference type="RefSeq" id="WP_386822413.1">
    <property type="nucleotide sequence ID" value="NZ_JBHTIF010000001.1"/>
</dbReference>
<keyword evidence="3" id="KW-1185">Reference proteome</keyword>
<dbReference type="PROSITE" id="PS51482">
    <property type="entry name" value="DEGV"/>
    <property type="match status" value="1"/>
</dbReference>
<evidence type="ECO:0000313" key="3">
    <source>
        <dbReference type="Proteomes" id="UP001597110"/>
    </source>
</evidence>
<organism evidence="2 3">
    <name type="scientific">Lysobacter brunescens</name>
    <dbReference type="NCBI Taxonomy" id="262323"/>
    <lineage>
        <taxon>Bacteria</taxon>
        <taxon>Pseudomonadati</taxon>
        <taxon>Pseudomonadota</taxon>
        <taxon>Gammaproteobacteria</taxon>
        <taxon>Lysobacterales</taxon>
        <taxon>Lysobacteraceae</taxon>
        <taxon>Lysobacter</taxon>
    </lineage>
</organism>
<dbReference type="EMBL" id="JBHTIF010000001">
    <property type="protein sequence ID" value="MFD0724772.1"/>
    <property type="molecule type" value="Genomic_DNA"/>
</dbReference>
<name>A0ABW2Y893_9GAMM</name>
<dbReference type="PANTHER" id="PTHR33434">
    <property type="entry name" value="DEGV DOMAIN-CONTAINING PROTEIN DR_1986-RELATED"/>
    <property type="match status" value="1"/>
</dbReference>
<dbReference type="Gene3D" id="3.30.1180.10">
    <property type="match status" value="1"/>
</dbReference>
<sequence length="314" mass="35086">MRIGLVIDSVCDLPRSYIERNHIEILPITVQIGDAIRADHRDEKQTLDFLHSHVAERGAEAETMPFSVQDIHDLFLKKLVLDYDHVFCLTVTKSRSQVYENAMQASYAILNDYKPIRAAAGLTAPFALRVMDTQNLFAAQGVTAVEAVRMIEAGEGVAKIRARLDNLAINTHGYMVPRDLMYLRTQTRLRGDKSVSLFSATLGSALDIKPVLYCNRGETRPVAKIRTFEAACRRLFDHASERVRVGLMTKTMCLSFGGELEEMRLLPGYQSLIDTCREHGVEVFESVMSLTGMIKVGKGSLAMGFASDPHDFKD</sequence>
<reference evidence="3" key="1">
    <citation type="journal article" date="2019" name="Int. J. Syst. Evol. Microbiol.">
        <title>The Global Catalogue of Microorganisms (GCM) 10K type strain sequencing project: providing services to taxonomists for standard genome sequencing and annotation.</title>
        <authorList>
            <consortium name="The Broad Institute Genomics Platform"/>
            <consortium name="The Broad Institute Genome Sequencing Center for Infectious Disease"/>
            <person name="Wu L."/>
            <person name="Ma J."/>
        </authorList>
    </citation>
    <scope>NUCLEOTIDE SEQUENCE [LARGE SCALE GENOMIC DNA]</scope>
    <source>
        <strain evidence="3">CCUG 55585</strain>
    </source>
</reference>
<dbReference type="InterPro" id="IPR003797">
    <property type="entry name" value="DegV"/>
</dbReference>
<proteinExistence type="predicted"/>